<evidence type="ECO:0000313" key="1">
    <source>
        <dbReference type="EMBL" id="SMH50990.1"/>
    </source>
</evidence>
<organism evidence="1 2">
    <name type="scientific">Rathayibacter oskolensis</name>
    <dbReference type="NCBI Taxonomy" id="1891671"/>
    <lineage>
        <taxon>Bacteria</taxon>
        <taxon>Bacillati</taxon>
        <taxon>Actinomycetota</taxon>
        <taxon>Actinomycetes</taxon>
        <taxon>Micrococcales</taxon>
        <taxon>Microbacteriaceae</taxon>
        <taxon>Rathayibacter</taxon>
    </lineage>
</organism>
<reference evidence="2" key="1">
    <citation type="submission" date="2017-04" db="EMBL/GenBank/DDBJ databases">
        <authorList>
            <person name="Varghese N."/>
            <person name="Submissions S."/>
        </authorList>
    </citation>
    <scope>NUCLEOTIDE SEQUENCE [LARGE SCALE GENOMIC DNA]</scope>
    <source>
        <strain evidence="2">VKM Ac-2121</strain>
    </source>
</reference>
<dbReference type="InterPro" id="IPR046155">
    <property type="entry name" value="DUF6157"/>
</dbReference>
<dbReference type="AlphaFoldDB" id="A0A1X7PI06"/>
<name>A0A1X7PI06_9MICO</name>
<sequence>MTTDYRTTFITIAPDSPVTSGVVPPTTATPTVASLQYALVSARPYELTSDDVLFEVHALRAGIPDEDRDAERERFFAKDQACLRASPLAKRYGWGIHHDENGRIALVAAGTALYDDLAERSDLTQKPAMRSARKR</sequence>
<protein>
    <submittedName>
        <fullName evidence="1">Uncharacterized protein</fullName>
    </submittedName>
</protein>
<accession>A0A1X7PI06</accession>
<dbReference type="RefSeq" id="WP_208857013.1">
    <property type="nucleotide sequence ID" value="NZ_FXBM01000004.1"/>
</dbReference>
<gene>
    <name evidence="1" type="ORF">SAMN06295885_3647</name>
</gene>
<dbReference type="STRING" id="1891671.SAMN06295885_3647"/>
<evidence type="ECO:0000313" key="2">
    <source>
        <dbReference type="Proteomes" id="UP000193711"/>
    </source>
</evidence>
<dbReference type="Proteomes" id="UP000193711">
    <property type="component" value="Unassembled WGS sequence"/>
</dbReference>
<dbReference type="EMBL" id="FXBM01000004">
    <property type="protein sequence ID" value="SMH50990.1"/>
    <property type="molecule type" value="Genomic_DNA"/>
</dbReference>
<dbReference type="Pfam" id="PF19654">
    <property type="entry name" value="DUF6157"/>
    <property type="match status" value="1"/>
</dbReference>
<proteinExistence type="predicted"/>
<keyword evidence="2" id="KW-1185">Reference proteome</keyword>